<keyword evidence="2" id="KW-0251">Elongation factor</keyword>
<sequence>MEISASQVKELRDKTGAGFMECKAALTESNGNVDQAVTVLRTKGQAKAEKRAGRSTSQGVIGHYVHQGGQVAVIVEVNCESDFVARTNDFQALVKEIAMHIAAANPTCVRREEVAADDLETEQTIYRKQFENSDKPPHVIEKIVEGKV</sequence>
<dbReference type="Pfam" id="PF00889">
    <property type="entry name" value="EF_TS"/>
    <property type="match status" value="1"/>
</dbReference>
<evidence type="ECO:0000313" key="5">
    <source>
        <dbReference type="EMBL" id="SVC05665.1"/>
    </source>
</evidence>
<dbReference type="PANTHER" id="PTHR11741">
    <property type="entry name" value="ELONGATION FACTOR TS"/>
    <property type="match status" value="1"/>
</dbReference>
<accession>A0A382J278</accession>
<dbReference type="AlphaFoldDB" id="A0A382J278"/>
<dbReference type="Gene3D" id="1.10.8.10">
    <property type="entry name" value="DNA helicase RuvA subunit, C-terminal domain"/>
    <property type="match status" value="1"/>
</dbReference>
<dbReference type="InterPro" id="IPR009060">
    <property type="entry name" value="UBA-like_sf"/>
</dbReference>
<organism evidence="5">
    <name type="scientific">marine metagenome</name>
    <dbReference type="NCBI Taxonomy" id="408172"/>
    <lineage>
        <taxon>unclassified sequences</taxon>
        <taxon>metagenomes</taxon>
        <taxon>ecological metagenomes</taxon>
    </lineage>
</organism>
<dbReference type="FunFam" id="1.10.8.10:FF:000001">
    <property type="entry name" value="Elongation factor Ts"/>
    <property type="match status" value="1"/>
</dbReference>
<name>A0A382J278_9ZZZZ</name>
<dbReference type="CDD" id="cd14275">
    <property type="entry name" value="UBA_EF-Ts"/>
    <property type="match status" value="1"/>
</dbReference>
<dbReference type="HAMAP" id="MF_00050">
    <property type="entry name" value="EF_Ts"/>
    <property type="match status" value="1"/>
</dbReference>
<comment type="similarity">
    <text evidence="1">Belongs to the EF-Ts family.</text>
</comment>
<dbReference type="Gene3D" id="3.30.479.20">
    <property type="entry name" value="Elongation factor Ts, dimerisation domain"/>
    <property type="match status" value="1"/>
</dbReference>
<dbReference type="GO" id="GO:0003746">
    <property type="term" value="F:translation elongation factor activity"/>
    <property type="evidence" value="ECO:0007669"/>
    <property type="project" value="UniProtKB-KW"/>
</dbReference>
<dbReference type="InterPro" id="IPR001816">
    <property type="entry name" value="Transl_elong_EFTs/EF1B"/>
</dbReference>
<proteinExistence type="inferred from homology"/>
<evidence type="ECO:0000256" key="1">
    <source>
        <dbReference type="ARBA" id="ARBA00005532"/>
    </source>
</evidence>
<gene>
    <name evidence="5" type="ORF">METZ01_LOCUS258519</name>
</gene>
<dbReference type="InterPro" id="IPR036402">
    <property type="entry name" value="EF-Ts_dimer_sf"/>
</dbReference>
<feature type="non-terminal residue" evidence="5">
    <location>
        <position position="148"/>
    </location>
</feature>
<evidence type="ECO:0000259" key="4">
    <source>
        <dbReference type="Pfam" id="PF00889"/>
    </source>
</evidence>
<dbReference type="InterPro" id="IPR014039">
    <property type="entry name" value="Transl_elong_EFTs/EF1B_dimer"/>
</dbReference>
<dbReference type="NCBIfam" id="TIGR00116">
    <property type="entry name" value="tsf"/>
    <property type="match status" value="1"/>
</dbReference>
<protein>
    <recommendedName>
        <fullName evidence="4">Translation elongation factor EFTs/EF1B dimerisation domain-containing protein</fullName>
    </recommendedName>
</protein>
<keyword evidence="3" id="KW-0648">Protein biosynthesis</keyword>
<reference evidence="5" key="1">
    <citation type="submission" date="2018-05" db="EMBL/GenBank/DDBJ databases">
        <authorList>
            <person name="Lanie J.A."/>
            <person name="Ng W.-L."/>
            <person name="Kazmierczak K.M."/>
            <person name="Andrzejewski T.M."/>
            <person name="Davidsen T.M."/>
            <person name="Wayne K.J."/>
            <person name="Tettelin H."/>
            <person name="Glass J.I."/>
            <person name="Rusch D."/>
            <person name="Podicherti R."/>
            <person name="Tsui H.-C.T."/>
            <person name="Winkler M.E."/>
        </authorList>
    </citation>
    <scope>NUCLEOTIDE SEQUENCE</scope>
</reference>
<dbReference type="SUPFAM" id="SSF54713">
    <property type="entry name" value="Elongation factor Ts (EF-Ts), dimerisation domain"/>
    <property type="match status" value="1"/>
</dbReference>
<evidence type="ECO:0000256" key="2">
    <source>
        <dbReference type="ARBA" id="ARBA00022768"/>
    </source>
</evidence>
<evidence type="ECO:0000256" key="3">
    <source>
        <dbReference type="ARBA" id="ARBA00022917"/>
    </source>
</evidence>
<dbReference type="PANTHER" id="PTHR11741:SF0">
    <property type="entry name" value="ELONGATION FACTOR TS, MITOCHONDRIAL"/>
    <property type="match status" value="1"/>
</dbReference>
<dbReference type="EMBL" id="UINC01071047">
    <property type="protein sequence ID" value="SVC05665.1"/>
    <property type="molecule type" value="Genomic_DNA"/>
</dbReference>
<feature type="domain" description="Translation elongation factor EFTs/EF1B dimerisation" evidence="4">
    <location>
        <begin position="20"/>
        <end position="148"/>
    </location>
</feature>
<dbReference type="SUPFAM" id="SSF46934">
    <property type="entry name" value="UBA-like"/>
    <property type="match status" value="1"/>
</dbReference>